<dbReference type="PATRIC" id="fig|449.7.peg.1068"/>
<name>A0A0A8UWS0_LEGHA</name>
<dbReference type="Pfam" id="PF09954">
    <property type="entry name" value="DUF2188"/>
    <property type="match status" value="1"/>
</dbReference>
<reference evidence="3" key="1">
    <citation type="submission" date="2014-09" db="EMBL/GenBank/DDBJ databases">
        <authorList>
            <person name="Gomez-Valero L."/>
        </authorList>
    </citation>
    <scope>NUCLEOTIDE SEQUENCE [LARGE SCALE GENOMIC DNA]</scope>
    <source>
        <strain evidence="3">ATCC35250</strain>
    </source>
</reference>
<keyword evidence="3" id="KW-1185">Reference proteome</keyword>
<dbReference type="RefSeq" id="WP_045106732.1">
    <property type="nucleotide sequence ID" value="NZ_LN681225.1"/>
</dbReference>
<dbReference type="AlphaFoldDB" id="A0A0A8UWS0"/>
<dbReference type="KEGG" id="lha:LHA_2546"/>
<gene>
    <name evidence="2" type="ORF">LHA_2546</name>
</gene>
<feature type="region of interest" description="Disordered" evidence="1">
    <location>
        <begin position="1"/>
        <end position="45"/>
    </location>
</feature>
<evidence type="ECO:0000313" key="3">
    <source>
        <dbReference type="Proteomes" id="UP000032803"/>
    </source>
</evidence>
<feature type="compositionally biased region" description="Basic and acidic residues" evidence="1">
    <location>
        <begin position="18"/>
        <end position="45"/>
    </location>
</feature>
<evidence type="ECO:0000256" key="1">
    <source>
        <dbReference type="SAM" id="MobiDB-lite"/>
    </source>
</evidence>
<dbReference type="HOGENOM" id="CLU_179056_2_1_6"/>
<accession>A0A0A8UWS0</accession>
<protein>
    <recommendedName>
        <fullName evidence="4">DUF2188 domain-containing protein</fullName>
    </recommendedName>
</protein>
<dbReference type="EMBL" id="LN681225">
    <property type="protein sequence ID" value="CEK11552.1"/>
    <property type="molecule type" value="Genomic_DNA"/>
</dbReference>
<dbReference type="OrthoDB" id="8858565at2"/>
<proteinExistence type="predicted"/>
<evidence type="ECO:0008006" key="4">
    <source>
        <dbReference type="Google" id="ProtNLM"/>
    </source>
</evidence>
<evidence type="ECO:0000313" key="2">
    <source>
        <dbReference type="EMBL" id="CEK11552.1"/>
    </source>
</evidence>
<dbReference type="Proteomes" id="UP000032803">
    <property type="component" value="Chromosome I"/>
</dbReference>
<sequence length="76" mass="8658">MNTNDYHVVPNNKIGGSDVKREQASRASRHFETQQKAIDAARKMSRRERTELFIHGMDGKILRRDSHGHDPVSSKG</sequence>
<dbReference type="STRING" id="449.LHA_2546"/>
<dbReference type="InterPro" id="IPR018691">
    <property type="entry name" value="DUF2188"/>
</dbReference>
<organism evidence="2 3">
    <name type="scientific">Legionella hackeliae</name>
    <dbReference type="NCBI Taxonomy" id="449"/>
    <lineage>
        <taxon>Bacteria</taxon>
        <taxon>Pseudomonadati</taxon>
        <taxon>Pseudomonadota</taxon>
        <taxon>Gammaproteobacteria</taxon>
        <taxon>Legionellales</taxon>
        <taxon>Legionellaceae</taxon>
        <taxon>Legionella</taxon>
    </lineage>
</organism>